<sequence>MRELAREEQLVALCWAETGGSWGQAAVEAGLPASYGERVRRKLKRLGSRHIQRAAAAADTSGGEFR</sequence>
<dbReference type="AlphaFoldDB" id="A0A1I1UZ68"/>
<keyword evidence="2" id="KW-1185">Reference proteome</keyword>
<gene>
    <name evidence="1" type="ORF">SAMN05421773_12744</name>
</gene>
<protein>
    <submittedName>
        <fullName evidence="1">Uncharacterized protein</fullName>
    </submittedName>
</protein>
<dbReference type="Proteomes" id="UP000199207">
    <property type="component" value="Unassembled WGS sequence"/>
</dbReference>
<organism evidence="1 2">
    <name type="scientific">Streptomyces aidingensis</name>
    <dbReference type="NCBI Taxonomy" id="910347"/>
    <lineage>
        <taxon>Bacteria</taxon>
        <taxon>Bacillati</taxon>
        <taxon>Actinomycetota</taxon>
        <taxon>Actinomycetes</taxon>
        <taxon>Kitasatosporales</taxon>
        <taxon>Streptomycetaceae</taxon>
        <taxon>Streptomyces</taxon>
    </lineage>
</organism>
<name>A0A1I1UZ68_9ACTN</name>
<proteinExistence type="predicted"/>
<reference evidence="1 2" key="1">
    <citation type="submission" date="2016-10" db="EMBL/GenBank/DDBJ databases">
        <authorList>
            <person name="de Groot N.N."/>
        </authorList>
    </citation>
    <scope>NUCLEOTIDE SEQUENCE [LARGE SCALE GENOMIC DNA]</scope>
    <source>
        <strain evidence="1 2">CGMCC 4.5739</strain>
    </source>
</reference>
<dbReference type="EMBL" id="FOLM01000027">
    <property type="protein sequence ID" value="SFD74998.1"/>
    <property type="molecule type" value="Genomic_DNA"/>
</dbReference>
<dbReference type="RefSeq" id="WP_093841635.1">
    <property type="nucleotide sequence ID" value="NZ_FOLM01000027.1"/>
</dbReference>
<evidence type="ECO:0000313" key="1">
    <source>
        <dbReference type="EMBL" id="SFD74998.1"/>
    </source>
</evidence>
<accession>A0A1I1UZ68</accession>
<evidence type="ECO:0000313" key="2">
    <source>
        <dbReference type="Proteomes" id="UP000199207"/>
    </source>
</evidence>
<dbReference type="OrthoDB" id="4306557at2"/>